<protein>
    <submittedName>
        <fullName evidence="3">Uncharacterized protein</fullName>
    </submittedName>
</protein>
<feature type="region of interest" description="Disordered" evidence="1">
    <location>
        <begin position="272"/>
        <end position="323"/>
    </location>
</feature>
<feature type="compositionally biased region" description="Basic and acidic residues" evidence="1">
    <location>
        <begin position="295"/>
        <end position="308"/>
    </location>
</feature>
<evidence type="ECO:0000313" key="3">
    <source>
        <dbReference type="EMBL" id="CAD8784947.1"/>
    </source>
</evidence>
<dbReference type="EMBL" id="HBFN01006568">
    <property type="protein sequence ID" value="CAD8784947.1"/>
    <property type="molecule type" value="Transcribed_RNA"/>
</dbReference>
<organism evidence="3">
    <name type="scientific">Hemiselmis tepida</name>
    <dbReference type="NCBI Taxonomy" id="464990"/>
    <lineage>
        <taxon>Eukaryota</taxon>
        <taxon>Cryptophyceae</taxon>
        <taxon>Cryptomonadales</taxon>
        <taxon>Hemiselmidaceae</taxon>
        <taxon>Hemiselmis</taxon>
    </lineage>
</organism>
<feature type="signal peptide" evidence="2">
    <location>
        <begin position="1"/>
        <end position="27"/>
    </location>
</feature>
<dbReference type="PROSITE" id="PS51257">
    <property type="entry name" value="PROKAR_LIPOPROTEIN"/>
    <property type="match status" value="1"/>
</dbReference>
<feature type="compositionally biased region" description="Low complexity" evidence="1">
    <location>
        <begin position="226"/>
        <end position="241"/>
    </location>
</feature>
<dbReference type="AlphaFoldDB" id="A0A7S0YL04"/>
<gene>
    <name evidence="3" type="ORF">HTEP1355_LOCUS3850</name>
</gene>
<evidence type="ECO:0000256" key="1">
    <source>
        <dbReference type="SAM" id="MobiDB-lite"/>
    </source>
</evidence>
<feature type="chain" id="PRO_5030515608" evidence="2">
    <location>
        <begin position="28"/>
        <end position="323"/>
    </location>
</feature>
<name>A0A7S0YL04_9CRYP</name>
<evidence type="ECO:0000256" key="2">
    <source>
        <dbReference type="SAM" id="SignalP"/>
    </source>
</evidence>
<sequence length="323" mass="34304">MPGLNRRVGGMAVAALACCALLAFVATQHMPQLDGDTELLGYGQQQQQQVTYEGYSPQQGQPAFRVFLKPNQAQGAARMQQLPMVGAGGMMPAQTTVHVMPQMGAPQQTIRPVFNVIPNPGSADALRRVQNQMAGQREAMAQLKENLGYVRQVVDGLKAQLSLQSSGKKAVTFKDVARLKKYIDINRASVKTLQDKSRELDLQVRQLQASKNRPGPQGPPGPQGVPGPSGATGATGPQGIQGPPGPAFSAAERDAIRKAIGVLKRVGAEKVATVEGGDEGSDKQPVAGAPAPLSDEEKNPPAAKKSEGKQWNQLLSQLKKRLD</sequence>
<keyword evidence="2" id="KW-0732">Signal</keyword>
<feature type="region of interest" description="Disordered" evidence="1">
    <location>
        <begin position="209"/>
        <end position="252"/>
    </location>
</feature>
<reference evidence="3" key="1">
    <citation type="submission" date="2021-01" db="EMBL/GenBank/DDBJ databases">
        <authorList>
            <person name="Corre E."/>
            <person name="Pelletier E."/>
            <person name="Niang G."/>
            <person name="Scheremetjew M."/>
            <person name="Finn R."/>
            <person name="Kale V."/>
            <person name="Holt S."/>
            <person name="Cochrane G."/>
            <person name="Meng A."/>
            <person name="Brown T."/>
            <person name="Cohen L."/>
        </authorList>
    </citation>
    <scope>NUCLEOTIDE SEQUENCE</scope>
    <source>
        <strain evidence="3">CCMP443</strain>
    </source>
</reference>
<accession>A0A7S0YL04</accession>
<feature type="compositionally biased region" description="Pro residues" evidence="1">
    <location>
        <begin position="216"/>
        <end position="225"/>
    </location>
</feature>
<proteinExistence type="predicted"/>